<comment type="caution">
    <text evidence="4">The sequence shown here is derived from an EMBL/GenBank/DDBJ whole genome shotgun (WGS) entry which is preliminary data.</text>
</comment>
<feature type="domain" description="Alpha-2-macroglobulin" evidence="3">
    <location>
        <begin position="1164"/>
        <end position="1254"/>
    </location>
</feature>
<evidence type="ECO:0000313" key="4">
    <source>
        <dbReference type="EMBL" id="HIY88307.1"/>
    </source>
</evidence>
<dbReference type="InterPro" id="IPR051802">
    <property type="entry name" value="YfhM-like"/>
</dbReference>
<dbReference type="InterPro" id="IPR001599">
    <property type="entry name" value="Macroglobln_a2"/>
</dbReference>
<dbReference type="InterPro" id="IPR041246">
    <property type="entry name" value="Bact_MG10"/>
</dbReference>
<sequence>MKFIRKLCSVLLPCVCGAGVALHAQTYDQLWKQVAQAEEKSLPQTVIQLTGQIYQKGLQERNAPQLLKAYVCRAAWQEELTPDSFYTRLPQLEQWAQTEPDAVNRAILHSLLAEEYAGFAAGNYGALRSRTVVEGDDLSSDIRLWTSAQFIRRVDDCCTEALRDSATLLAASAEAYVPFVELETGSRFYGHDLYHLLSRRAIEAYETMQRFDADSLVQQRIEGIYTALVAAYKQRPDREDGLVLATLDELKFRHPRIPSDDREDTAYLAALDALIARHGDRPVCAEVYLAKAEYLYRGSRQQQPARALAVCEEAIRRYAKYERINEVRNLRESILRSDLTVRTLAVSYPGDSLALNVSYRNLGGFTLNLYRTDLKNGYDRPEGGVRNRNYLRQHARKVVTRHFDLQPNPLPGIAPEDWPYTRADTVFSLPMPEELGVYVVEVVPDGKTVDGADRHEVAVSRLMPLTLSLPGKQLEVLSLDSKTGHPVPGVTFRFYSTYGMPEPGKLVAEVTTGADGRATLAGDRKIRTYTVAKGEDTYLDTQSIAYADYGRRNTASQENLTLLTDRSLYRPGQTVYVKGIAYEQDDESARVLEGKTYTLSLLDVNRKELSKQEVRTNDFGSFAAEFILPTSCLNGDFVIKAGNRTTTLIRVEEYKRPTFELTFDPVKTAYALGDTVTVTGQVKAYNGAALQELPLAYTLTRGYGIWRGETRPLAADTVQLDAEGRFSIPVALLPEDRENNFSPMAYFTLTATVTSDNGETQSETRTFSAFRRMYYFLQELSTQLCKEDSLSATFRITNADNQLLEMQGVYRLYRLQGNQPEQQPTFEGSFTSGEQLTLEAWKQLPSGQYRLQLSVAGKEDKSETDLLLFSKHDSRLPAFREQFIHVENTEFDAAHPAVLYYGTSFRDAYVWIDINKEEGRIERSVLQLTDSLLRLEYPYKEVYGKGITVSFNVVKNGQYYNQTVALAKREPSRTLDMKWEVFRDHLRPGQQEEWKLVVKTPQGLPAAAEVLATMYDASLDQLFSRHQALAVYFSRYIPYHNWRAASWGMSVSSPYFQTKYWQVTQWMYDHFYRCYPNLNYVSDLYQIVSTDGVSVADVRASNRLFASTKQASVTGAVARDEVMMEVTPLAKLEESAVAEDGAAPEAPAEALQPMEGLRTNFAETAFFYPQLRTNEAGELVFSFTAPESLTRWNFRSYSHTKDMLIGYLEATATTSKEFMLTPNLPRFVRVGDETRIAATINNLTEAKVKGTATLTLFDPLTDKVIQKKKERFSAEAGRTAAVEFAFDVTDRYDLLGVRIVADGGDFSDGEQHVLPVLSNKTFLTETLAMPIRGGETRSFSLDSLFNRQSETATDRRLTVEFTGNPAWLAVQALPALGEPVAEDAISRAVTWYANSLAAYIAASNPRIKTMLEAWKAQGGTQETLLSRLEQNADVKNILLEETPWLAEAQDESEQMARLSTLFDVNTMSLRLASSLNKLREMQDGDGAWSWYPGMRSNRYITQYILSLLVRLPLLTGEALDAEATAMRDRAFDYLHREIREDYLAWLRQTPRVEVNRLSDFQLDYFYLLALSGEEVPAGTREAYNYYFPKVQNELTDGSITRKSQALVILHKAGKSAQAADFAASLREHLIQEDEMGAHFAFLDNEYRWGMMPIPTHVSAMEALRLVGGNDALLEEMKLWLLQQKKTTSWDTPVAAADAVYALLAGGRDWLADQGDVRISLGKEITIETLTDDSTVPGLSYVRKTYTDDSPAVRTTNVTVEKRDQGFAWGAVYAQFLSPMSDLKQHGGELSVDKQLYVERIAADGRKTLEPLTDGVRLAVGDILVSRITLRLDRAMDFVQLKDQRAACLEPVNALSGYRFGAGTGYYEEVGDAATSFFFDALVKGVYVLEHRQRVARGGTYEAGIATMQCAYAPEYASHSAGSTLRVE</sequence>
<dbReference type="Gene3D" id="2.60.40.1930">
    <property type="match status" value="1"/>
</dbReference>
<dbReference type="InterPro" id="IPR008930">
    <property type="entry name" value="Terpenoid_cyclase/PrenylTrfase"/>
</dbReference>
<evidence type="ECO:0000259" key="3">
    <source>
        <dbReference type="SMART" id="SM01360"/>
    </source>
</evidence>
<dbReference type="SUPFAM" id="SSF48239">
    <property type="entry name" value="Terpenoid cyclases/Protein prenyltransferases"/>
    <property type="match status" value="1"/>
</dbReference>
<dbReference type="Pfam" id="PF01835">
    <property type="entry name" value="MG2"/>
    <property type="match status" value="1"/>
</dbReference>
<proteinExistence type="inferred from homology"/>
<comment type="similarity">
    <text evidence="1">Belongs to the protease inhibitor I39 (alpha-2-macroglobulin) family. Bacterial alpha-2-macroglobulin subfamily.</text>
</comment>
<name>A0A9D1ZLI1_9BACE</name>
<dbReference type="Pfam" id="PF00207">
    <property type="entry name" value="A2M"/>
    <property type="match status" value="1"/>
</dbReference>
<evidence type="ECO:0000313" key="5">
    <source>
        <dbReference type="Proteomes" id="UP000886851"/>
    </source>
</evidence>
<reference evidence="4" key="2">
    <citation type="submission" date="2021-04" db="EMBL/GenBank/DDBJ databases">
        <authorList>
            <person name="Gilroy R."/>
        </authorList>
    </citation>
    <scope>NUCLEOTIDE SEQUENCE</scope>
    <source>
        <strain evidence="4">Gambia2-208</strain>
    </source>
</reference>
<dbReference type="SMART" id="SM01360">
    <property type="entry name" value="A2M"/>
    <property type="match status" value="1"/>
</dbReference>
<dbReference type="Pfam" id="PF17973">
    <property type="entry name" value="bMG10"/>
    <property type="match status" value="1"/>
</dbReference>
<dbReference type="InterPro" id="IPR002890">
    <property type="entry name" value="MG2"/>
</dbReference>
<dbReference type="EMBL" id="DXCV01000045">
    <property type="protein sequence ID" value="HIY88307.1"/>
    <property type="molecule type" value="Genomic_DNA"/>
</dbReference>
<evidence type="ECO:0000256" key="1">
    <source>
        <dbReference type="ARBA" id="ARBA00010556"/>
    </source>
</evidence>
<protein>
    <submittedName>
        <fullName evidence="4">Alpha-2-macroglobulin</fullName>
    </submittedName>
</protein>
<dbReference type="PANTHER" id="PTHR40094:SF1">
    <property type="entry name" value="UBIQUITIN DOMAIN-CONTAINING PROTEIN"/>
    <property type="match status" value="1"/>
</dbReference>
<gene>
    <name evidence="4" type="ORF">H9824_06350</name>
</gene>
<feature type="chain" id="PRO_5038845717" evidence="2">
    <location>
        <begin position="24"/>
        <end position="1927"/>
    </location>
</feature>
<organism evidence="4 5">
    <name type="scientific">Candidatus Bacteroides pullicola</name>
    <dbReference type="NCBI Taxonomy" id="2838475"/>
    <lineage>
        <taxon>Bacteria</taxon>
        <taxon>Pseudomonadati</taxon>
        <taxon>Bacteroidota</taxon>
        <taxon>Bacteroidia</taxon>
        <taxon>Bacteroidales</taxon>
        <taxon>Bacteroidaceae</taxon>
        <taxon>Bacteroides</taxon>
    </lineage>
</organism>
<accession>A0A9D1ZLI1</accession>
<reference evidence="4" key="1">
    <citation type="journal article" date="2021" name="PeerJ">
        <title>Extensive microbial diversity within the chicken gut microbiome revealed by metagenomics and culture.</title>
        <authorList>
            <person name="Gilroy R."/>
            <person name="Ravi A."/>
            <person name="Getino M."/>
            <person name="Pursley I."/>
            <person name="Horton D.L."/>
            <person name="Alikhan N.F."/>
            <person name="Baker D."/>
            <person name="Gharbi K."/>
            <person name="Hall N."/>
            <person name="Watson M."/>
            <person name="Adriaenssens E.M."/>
            <person name="Foster-Nyarko E."/>
            <person name="Jarju S."/>
            <person name="Secka A."/>
            <person name="Antonio M."/>
            <person name="Oren A."/>
            <person name="Chaudhuri R.R."/>
            <person name="La Ragione R."/>
            <person name="Hildebrand F."/>
            <person name="Pallen M.J."/>
        </authorList>
    </citation>
    <scope>NUCLEOTIDE SEQUENCE</scope>
    <source>
        <strain evidence="4">Gambia2-208</strain>
    </source>
</reference>
<keyword evidence="2" id="KW-0732">Signal</keyword>
<dbReference type="GO" id="GO:0004866">
    <property type="term" value="F:endopeptidase inhibitor activity"/>
    <property type="evidence" value="ECO:0007669"/>
    <property type="project" value="InterPro"/>
</dbReference>
<dbReference type="Proteomes" id="UP000886851">
    <property type="component" value="Unassembled WGS sequence"/>
</dbReference>
<evidence type="ECO:0000256" key="2">
    <source>
        <dbReference type="SAM" id="SignalP"/>
    </source>
</evidence>
<dbReference type="PANTHER" id="PTHR40094">
    <property type="entry name" value="ALPHA-2-MACROGLOBULIN HOMOLOG"/>
    <property type="match status" value="1"/>
</dbReference>
<feature type="signal peptide" evidence="2">
    <location>
        <begin position="1"/>
        <end position="23"/>
    </location>
</feature>
<dbReference type="Gene3D" id="1.50.10.20">
    <property type="match status" value="1"/>
</dbReference>